<dbReference type="RefSeq" id="WP_137053179.1">
    <property type="nucleotide sequence ID" value="NZ_SZOM01000210.1"/>
</dbReference>
<feature type="transmembrane region" description="Helical" evidence="1">
    <location>
        <begin position="67"/>
        <end position="85"/>
    </location>
</feature>
<accession>A0A4U2MLM8</accession>
<gene>
    <name evidence="2" type="ORF">FC694_22725</name>
</gene>
<name>A0A4U2MLM8_9BACI</name>
<keyword evidence="1" id="KW-1133">Transmembrane helix</keyword>
<sequence length="95" mass="11080">MNYIYILYFSFSIPLLLLPFIVRQKLDFKLIKLYFAINLDEDNTFNPLLCGITSFLIGYMFLTSIDFISVTIATVLTIKFFHKLLTTMPKTNPNI</sequence>
<proteinExistence type="predicted"/>
<protein>
    <submittedName>
        <fullName evidence="2">Uncharacterized protein</fullName>
    </submittedName>
</protein>
<reference evidence="2 3" key="1">
    <citation type="journal article" date="2019" name="Environ. Microbiol.">
        <title>An active ?-lactamase is a part of an orchestrated cell wall stress resistance network of Bacillus subtilis and related rhizosphere species.</title>
        <authorList>
            <person name="Bucher T."/>
            <person name="Keren-Paz A."/>
            <person name="Hausser J."/>
            <person name="Olender T."/>
            <person name="Cytryn E."/>
            <person name="Kolodkin-Gal I."/>
        </authorList>
    </citation>
    <scope>NUCLEOTIDE SEQUENCE [LARGE SCALE GENOMIC DNA]</scope>
    <source>
        <strain evidence="2 3">I71</strain>
    </source>
</reference>
<feature type="transmembrane region" description="Helical" evidence="1">
    <location>
        <begin position="6"/>
        <end position="22"/>
    </location>
</feature>
<organism evidence="2 3">
    <name type="scientific">Bacillus wiedmannii</name>
    <dbReference type="NCBI Taxonomy" id="1890302"/>
    <lineage>
        <taxon>Bacteria</taxon>
        <taxon>Bacillati</taxon>
        <taxon>Bacillota</taxon>
        <taxon>Bacilli</taxon>
        <taxon>Bacillales</taxon>
        <taxon>Bacillaceae</taxon>
        <taxon>Bacillus</taxon>
        <taxon>Bacillus cereus group</taxon>
    </lineage>
</organism>
<dbReference type="AlphaFoldDB" id="A0A4U2MLM8"/>
<comment type="caution">
    <text evidence="2">The sequence shown here is derived from an EMBL/GenBank/DDBJ whole genome shotgun (WGS) entry which is preliminary data.</text>
</comment>
<dbReference type="EMBL" id="SZOM01000210">
    <property type="protein sequence ID" value="TKH12122.1"/>
    <property type="molecule type" value="Genomic_DNA"/>
</dbReference>
<keyword evidence="1" id="KW-0472">Membrane</keyword>
<evidence type="ECO:0000313" key="2">
    <source>
        <dbReference type="EMBL" id="TKH12122.1"/>
    </source>
</evidence>
<keyword evidence="1" id="KW-0812">Transmembrane</keyword>
<evidence type="ECO:0000313" key="3">
    <source>
        <dbReference type="Proteomes" id="UP000306037"/>
    </source>
</evidence>
<evidence type="ECO:0000256" key="1">
    <source>
        <dbReference type="SAM" id="Phobius"/>
    </source>
</evidence>
<dbReference type="Proteomes" id="UP000306037">
    <property type="component" value="Unassembled WGS sequence"/>
</dbReference>